<evidence type="ECO:0000313" key="2">
    <source>
        <dbReference type="EMBL" id="MCW7530551.1"/>
    </source>
</evidence>
<dbReference type="Proteomes" id="UP001208912">
    <property type="component" value="Unassembled WGS sequence"/>
</dbReference>
<name>A0AAW5VJS7_9LEPT</name>
<comment type="caution">
    <text evidence="2">The sequence shown here is derived from an EMBL/GenBank/DDBJ whole genome shotgun (WGS) entry which is preliminary data.</text>
</comment>
<dbReference type="RefSeq" id="WP_265351919.1">
    <property type="nucleotide sequence ID" value="NZ_JAMQPL010000003.1"/>
</dbReference>
<dbReference type="AlphaFoldDB" id="A0AAW5VJS7"/>
<sequence>MSVDSNEETIFTFWNSYQEQFKADNKNIHPDDEKILESFNFEAKPLFNFEYPPGPYFGPLEKSKLIFLYGNPGVDTDSKEALKNQNHLKLLYDQLSGSESYPSIPGWVKWYSNKFNNLLTSGLKESQKSEVLEKSKQFIAVFNIIPYASENMDQLNKIENCLKSSWLAQKYLRETLIPEAKSGKRMIVVCRSSHLWGLRSNHGIENIIMNKSRNGIDSENIAKIRKWYQDEISVITH</sequence>
<evidence type="ECO:0008006" key="5">
    <source>
        <dbReference type="Google" id="ProtNLM"/>
    </source>
</evidence>
<dbReference type="EMBL" id="JAMQPM010000003">
    <property type="protein sequence ID" value="MCW7526605.1"/>
    <property type="molecule type" value="Genomic_DNA"/>
</dbReference>
<organism evidence="2 3">
    <name type="scientific">Leptospira soteropolitanensis</name>
    <dbReference type="NCBI Taxonomy" id="2950025"/>
    <lineage>
        <taxon>Bacteria</taxon>
        <taxon>Pseudomonadati</taxon>
        <taxon>Spirochaetota</taxon>
        <taxon>Spirochaetia</taxon>
        <taxon>Leptospirales</taxon>
        <taxon>Leptospiraceae</taxon>
        <taxon>Leptospira</taxon>
    </lineage>
</organism>
<accession>A0AAW5VJS7</accession>
<gene>
    <name evidence="1" type="ORF">ND861_09635</name>
    <name evidence="2" type="ORF">ND862_10030</name>
</gene>
<evidence type="ECO:0000313" key="1">
    <source>
        <dbReference type="EMBL" id="MCW7526605.1"/>
    </source>
</evidence>
<dbReference type="EMBL" id="JAMQPL010000003">
    <property type="protein sequence ID" value="MCW7530551.1"/>
    <property type="molecule type" value="Genomic_DNA"/>
</dbReference>
<keyword evidence="4" id="KW-1185">Reference proteome</keyword>
<evidence type="ECO:0000313" key="3">
    <source>
        <dbReference type="Proteomes" id="UP001208540"/>
    </source>
</evidence>
<evidence type="ECO:0000313" key="4">
    <source>
        <dbReference type="Proteomes" id="UP001208912"/>
    </source>
</evidence>
<reference evidence="2 4" key="1">
    <citation type="submission" date="2022-06" db="EMBL/GenBank/DDBJ databases">
        <title>Leptospira isolates from biofilms formed at urban environments.</title>
        <authorList>
            <person name="Ribeiro P.S."/>
            <person name="Sousa T."/>
            <person name="Carvalho N."/>
            <person name="Aburjaile F."/>
            <person name="Neves F."/>
            <person name="Oliveira D."/>
            <person name="Blanco L."/>
            <person name="Lima J."/>
            <person name="Costa F."/>
            <person name="Brenig B."/>
            <person name="Soares S."/>
            <person name="Ramos R."/>
            <person name="Goes-Neto A."/>
            <person name="Matiuzzi M."/>
            <person name="Azevedo V."/>
            <person name="Ristow P."/>
        </authorList>
    </citation>
    <scope>NUCLEOTIDE SEQUENCE</scope>
    <source>
        <strain evidence="1 4">VSF19</strain>
        <strain evidence="2">VSF20</strain>
    </source>
</reference>
<proteinExistence type="predicted"/>
<protein>
    <recommendedName>
        <fullName evidence="5">Uracil-DNA glycosylase-like domain-containing protein</fullName>
    </recommendedName>
</protein>
<dbReference type="Proteomes" id="UP001208540">
    <property type="component" value="Unassembled WGS sequence"/>
</dbReference>